<dbReference type="Proteomes" id="UP000598426">
    <property type="component" value="Unassembled WGS sequence"/>
</dbReference>
<evidence type="ECO:0000313" key="1">
    <source>
        <dbReference type="EMBL" id="MBD3941196.1"/>
    </source>
</evidence>
<proteinExistence type="predicted"/>
<sequence>MSTLALTAAAVIVGICGCSVSTESGFGLPTLAAEARHLVLEASDRSPVPLDGDLRIEPSGCMTFDDGSRDEDTHAWIIWPDTAHQDGESVVLDSGSTLTQGDHIEGAGAYIDLGALPDAADSSSYFASFGRYCGAAARGVVLMTEVGP</sequence>
<reference evidence="1 2" key="1">
    <citation type="submission" date="2020-09" db="EMBL/GenBank/DDBJ databases">
        <title>Isolation and identification of active actinomycetes.</title>
        <authorList>
            <person name="Li X."/>
        </authorList>
    </citation>
    <scope>NUCLEOTIDE SEQUENCE [LARGE SCALE GENOMIC DNA]</scope>
    <source>
        <strain evidence="1 2">NEAU-LLC</strain>
    </source>
</reference>
<name>A0ABR8NNU5_9MICO</name>
<gene>
    <name evidence="1" type="ORF">IF188_05720</name>
</gene>
<comment type="caution">
    <text evidence="1">The sequence shown here is derived from an EMBL/GenBank/DDBJ whole genome shotgun (WGS) entry which is preliminary data.</text>
</comment>
<keyword evidence="2" id="KW-1185">Reference proteome</keyword>
<dbReference type="EMBL" id="JACXZS010000003">
    <property type="protein sequence ID" value="MBD3941196.1"/>
    <property type="molecule type" value="Genomic_DNA"/>
</dbReference>
<evidence type="ECO:0000313" key="2">
    <source>
        <dbReference type="Proteomes" id="UP000598426"/>
    </source>
</evidence>
<protein>
    <submittedName>
        <fullName evidence="1">Uncharacterized protein</fullName>
    </submittedName>
</protein>
<dbReference type="RefSeq" id="WP_191170833.1">
    <property type="nucleotide sequence ID" value="NZ_JACXZS010000003.1"/>
</dbReference>
<accession>A0ABR8NNU5</accession>
<organism evidence="1 2">
    <name type="scientific">Microbacterium helvum</name>
    <dbReference type="NCBI Taxonomy" id="2773713"/>
    <lineage>
        <taxon>Bacteria</taxon>
        <taxon>Bacillati</taxon>
        <taxon>Actinomycetota</taxon>
        <taxon>Actinomycetes</taxon>
        <taxon>Micrococcales</taxon>
        <taxon>Microbacteriaceae</taxon>
        <taxon>Microbacterium</taxon>
    </lineage>
</organism>